<dbReference type="EMBL" id="AE016828">
    <property type="protein sequence ID" value="AAO90706.1"/>
    <property type="molecule type" value="Genomic_DNA"/>
</dbReference>
<evidence type="ECO:0000256" key="1">
    <source>
        <dbReference type="SAM" id="Phobius"/>
    </source>
</evidence>
<keyword evidence="1" id="KW-0812">Transmembrane</keyword>
<dbReference type="KEGG" id="cbu:CBU_1197"/>
<evidence type="ECO:0000313" key="2">
    <source>
        <dbReference type="EMBL" id="AAO90706.1"/>
    </source>
</evidence>
<organism evidence="2 3">
    <name type="scientific">Coxiella burnetii (strain RSA 493 / Nine Mile phase I)</name>
    <dbReference type="NCBI Taxonomy" id="227377"/>
    <lineage>
        <taxon>Bacteria</taxon>
        <taxon>Pseudomonadati</taxon>
        <taxon>Pseudomonadota</taxon>
        <taxon>Gammaproteobacteria</taxon>
        <taxon>Legionellales</taxon>
        <taxon>Coxiellaceae</taxon>
        <taxon>Coxiella</taxon>
    </lineage>
</organism>
<proteinExistence type="predicted"/>
<keyword evidence="1" id="KW-0472">Membrane</keyword>
<keyword evidence="1" id="KW-1133">Transmembrane helix</keyword>
<reference evidence="2 3" key="2">
    <citation type="journal article" date="2009" name="Infect. Immun.">
        <title>Comparative genomics reveal extensive transposon-mediated genomic plasticity and diversity among potential effector proteins within the genus Coxiella.</title>
        <authorList>
            <person name="Beare P.A."/>
            <person name="Unsworth N."/>
            <person name="Andoh M."/>
            <person name="Voth D.E."/>
            <person name="Omsland A."/>
            <person name="Gilk S.D."/>
            <person name="Williams K.P."/>
            <person name="Sobral B.W."/>
            <person name="Kupko J.J.III."/>
            <person name="Porcella S.F."/>
            <person name="Samuel J.E."/>
            <person name="Heinzen R.A."/>
        </authorList>
    </citation>
    <scope>NUCLEOTIDE SEQUENCE [LARGE SCALE GENOMIC DNA]</scope>
    <source>
        <strain evidence="3">RSA 493 / Nine Mile phase I</strain>
    </source>
</reference>
<accession>Q83CC9</accession>
<dbReference type="GeneID" id="1209101"/>
<sequence>MFDSKSFFCRLESIWLPLPPRQPLWPESISPYSKCSKENGVFPTLKCVGVALTLLFICFTNGYKNN</sequence>
<dbReference type="RefSeq" id="WP_010958065.1">
    <property type="nucleotide sequence ID" value="NC_002971.4"/>
</dbReference>
<protein>
    <submittedName>
        <fullName evidence="2">Hypothetical membrane associated protein</fullName>
    </submittedName>
</protein>
<gene>
    <name evidence="2" type="ordered locus">CBU_1197</name>
</gene>
<dbReference type="AlphaFoldDB" id="Q83CC9"/>
<dbReference type="HOGENOM" id="CLU_2823857_0_0_6"/>
<dbReference type="RefSeq" id="NP_820192.1">
    <property type="nucleotide sequence ID" value="NC_002971.4"/>
</dbReference>
<feature type="transmembrane region" description="Helical" evidence="1">
    <location>
        <begin position="41"/>
        <end position="63"/>
    </location>
</feature>
<name>Q83CC9_COXBU</name>
<keyword evidence="3" id="KW-1185">Reference proteome</keyword>
<evidence type="ECO:0000313" key="3">
    <source>
        <dbReference type="Proteomes" id="UP000002671"/>
    </source>
</evidence>
<dbReference type="Proteomes" id="UP000002671">
    <property type="component" value="Chromosome"/>
</dbReference>
<dbReference type="STRING" id="227377.CBU_1197"/>
<reference evidence="2 3" key="1">
    <citation type="journal article" date="2003" name="Proc. Natl. Acad. Sci. U.S.A.">
        <title>Complete genome sequence of the Q-fever pathogen, Coxiella burnetii.</title>
        <authorList>
            <person name="Seshadri R."/>
            <person name="Paulsen I.T."/>
            <person name="Eisen J.A."/>
            <person name="Read T.D."/>
            <person name="Nelson K.E."/>
            <person name="Nelson W.C."/>
            <person name="Ward N.L."/>
            <person name="Tettelin H."/>
            <person name="Davidsen T.M."/>
            <person name="Beanan M.J."/>
            <person name="Deboy R.T."/>
            <person name="Daugherty S.C."/>
            <person name="Brinkac L.M."/>
            <person name="Madupu R."/>
            <person name="Dodson R.J."/>
            <person name="Khouri H.M."/>
            <person name="Lee K.H."/>
            <person name="Carty H.A."/>
            <person name="Scanlan D."/>
            <person name="Heinzen R.A."/>
            <person name="Thompson H.A."/>
            <person name="Samuel J.E."/>
            <person name="Fraser C.M."/>
            <person name="Heidelberg J.F."/>
        </authorList>
    </citation>
    <scope>NUCLEOTIDE SEQUENCE [LARGE SCALE GENOMIC DNA]</scope>
    <source>
        <strain evidence="3">RSA 493 / Nine Mile phase I</strain>
    </source>
</reference>
<dbReference type="EnsemblBacteria" id="AAO90706">
    <property type="protein sequence ID" value="AAO90706"/>
    <property type="gene ID" value="CBU_1197"/>
</dbReference>